<dbReference type="PRINTS" id="PR00463">
    <property type="entry name" value="EP450I"/>
</dbReference>
<proteinExistence type="inferred from homology"/>
<keyword evidence="3 9" id="KW-0349">Heme</keyword>
<dbReference type="InterPro" id="IPR008257">
    <property type="entry name" value="Pept_M19"/>
</dbReference>
<dbReference type="InterPro" id="IPR001128">
    <property type="entry name" value="Cyt_P450"/>
</dbReference>
<feature type="binding site" description="axial binding residue" evidence="9">
    <location>
        <position position="433"/>
    </location>
    <ligand>
        <name>heme</name>
        <dbReference type="ChEBI" id="CHEBI:30413"/>
    </ligand>
    <ligandPart>
        <name>Fe</name>
        <dbReference type="ChEBI" id="CHEBI:18248"/>
    </ligandPart>
</feature>
<evidence type="ECO:0000256" key="9">
    <source>
        <dbReference type="PIRSR" id="PIRSR602401-1"/>
    </source>
</evidence>
<dbReference type="SUPFAM" id="SSF48264">
    <property type="entry name" value="Cytochrome P450"/>
    <property type="match status" value="1"/>
</dbReference>
<dbReference type="GO" id="GO:0004497">
    <property type="term" value="F:monooxygenase activity"/>
    <property type="evidence" value="ECO:0007669"/>
    <property type="project" value="UniProtKB-KW"/>
</dbReference>
<dbReference type="Gene3D" id="1.10.630.10">
    <property type="entry name" value="Cytochrome P450"/>
    <property type="match status" value="1"/>
</dbReference>
<evidence type="ECO:0000256" key="7">
    <source>
        <dbReference type="ARBA" id="ARBA00023004"/>
    </source>
</evidence>
<dbReference type="InterPro" id="IPR002401">
    <property type="entry name" value="Cyt_P450_E_grp-I"/>
</dbReference>
<keyword evidence="7 9" id="KW-0408">Iron</keyword>
<keyword evidence="4 9" id="KW-0479">Metal-binding</keyword>
<evidence type="ECO:0000256" key="5">
    <source>
        <dbReference type="ARBA" id="ARBA00022997"/>
    </source>
</evidence>
<dbReference type="InterPro" id="IPR032466">
    <property type="entry name" value="Metal_Hydrolase"/>
</dbReference>
<dbReference type="OrthoDB" id="1470350at2759"/>
<keyword evidence="8 10" id="KW-0503">Monooxygenase</keyword>
<dbReference type="PRINTS" id="PR00385">
    <property type="entry name" value="P450"/>
</dbReference>
<dbReference type="GO" id="GO:0020037">
    <property type="term" value="F:heme binding"/>
    <property type="evidence" value="ECO:0007669"/>
    <property type="project" value="InterPro"/>
</dbReference>
<evidence type="ECO:0000256" key="1">
    <source>
        <dbReference type="ARBA" id="ARBA00001971"/>
    </source>
</evidence>
<dbReference type="InterPro" id="IPR017972">
    <property type="entry name" value="Cyt_P450_CS"/>
</dbReference>
<evidence type="ECO:0000256" key="2">
    <source>
        <dbReference type="ARBA" id="ARBA00010617"/>
    </source>
</evidence>
<dbReference type="PANTHER" id="PTHR24305">
    <property type="entry name" value="CYTOCHROME P450"/>
    <property type="match status" value="1"/>
</dbReference>
<accession>A0A0G2I2G2</accession>
<keyword evidence="5" id="KW-0645">Protease</keyword>
<evidence type="ECO:0000256" key="11">
    <source>
        <dbReference type="SAM" id="MobiDB-lite"/>
    </source>
</evidence>
<sequence length="698" mass="78061">MFSVLRCFYNVFLHPLRNFPGPLANRASGLPNVISLLRGRWTTQVLPVVEKYGPVVRIRPDELLFTDPDAWRDIYSHHNGAVVKGEEFAKSELFYLTKGITPSLLGETRDNHALIRRQLSHGFSDKMLRDQESIVKGYVDLLIQRLRERCVPATKTTNDKDESTRPKTAFDLRQWYNYATFDIIGDMAFGEPFGSLESGSESDLVKNIERGLASQPIGTALKLLGLGSMISRISGRNSRFRREHGRRTAEALRRRMGLNVERPDLIGSLLRKQEDWNIPFERLRANAGLLVVAGSETTATLLSGVTYLLLRNPRCLKRVTEEVRSAFGSEHDITFSSVQHLPYMLACLREALRRYPPVAGPLPRVVPKGGANIAGRFVPENTVVAVAQWPMNHSARNFSDPFAFRPERFLAPEDFPADKLDAAQAFSLGPRDCIGKNLAYAEMRTILARLLFTFDIELVDPDNDWLDQKVFFLWTKPPLNVYLTPVSLAGVGLAALLAYTQNVSVQISQDDYAPRTEMVLRTTPLIDGHNDNKSSPLPPDLPHGPGTHEGGQDGRAVMVWSVFIECGPDLARPNDPTHAVRDTLEQINVARRFIASTPELESCDHSSGDFDGTTDVAGGINSVADYPALVQAVMKTGATDEQIRKLVGENILRVWKKDETVAARISADRRPIEDVWEGRTWFSDWENTVPVMVPVNPK</sequence>
<evidence type="ECO:0000256" key="10">
    <source>
        <dbReference type="RuleBase" id="RU000461"/>
    </source>
</evidence>
<dbReference type="SUPFAM" id="SSF51556">
    <property type="entry name" value="Metallo-dependent hydrolases"/>
    <property type="match status" value="1"/>
</dbReference>
<reference evidence="12 13" key="1">
    <citation type="submission" date="2015-05" db="EMBL/GenBank/DDBJ databases">
        <title>Distinctive expansion of gene families associated with plant cell wall degradation and secondary metabolism in the genomes of grapevine trunk pathogens.</title>
        <authorList>
            <person name="Lawrence D.P."/>
            <person name="Travadon R."/>
            <person name="Rolshausen P.E."/>
            <person name="Baumgartner K."/>
        </authorList>
    </citation>
    <scope>NUCLEOTIDE SEQUENCE [LARGE SCALE GENOMIC DNA]</scope>
    <source>
        <strain evidence="12">DA912</strain>
    </source>
</reference>
<dbReference type="PANTHER" id="PTHR24305:SF230">
    <property type="entry name" value="P450, PUTATIVE (EUROFUNG)-RELATED"/>
    <property type="match status" value="1"/>
</dbReference>
<keyword evidence="5" id="KW-0378">Hydrolase</keyword>
<keyword evidence="13" id="KW-1185">Reference proteome</keyword>
<evidence type="ECO:0000313" key="13">
    <source>
        <dbReference type="Proteomes" id="UP000034680"/>
    </source>
</evidence>
<evidence type="ECO:0000256" key="6">
    <source>
        <dbReference type="ARBA" id="ARBA00023002"/>
    </source>
</evidence>
<comment type="cofactor">
    <cofactor evidence="1 9">
        <name>heme</name>
        <dbReference type="ChEBI" id="CHEBI:30413"/>
    </cofactor>
</comment>
<dbReference type="EMBL" id="LCUC01000212">
    <property type="protein sequence ID" value="KKY34245.1"/>
    <property type="molecule type" value="Genomic_DNA"/>
</dbReference>
<evidence type="ECO:0000256" key="3">
    <source>
        <dbReference type="ARBA" id="ARBA00022617"/>
    </source>
</evidence>
<evidence type="ECO:0000256" key="4">
    <source>
        <dbReference type="ARBA" id="ARBA00022723"/>
    </source>
</evidence>
<dbReference type="Proteomes" id="UP000034680">
    <property type="component" value="Unassembled WGS sequence"/>
</dbReference>
<dbReference type="STRING" id="1214573.A0A0G2I2G2"/>
<feature type="region of interest" description="Disordered" evidence="11">
    <location>
        <begin position="525"/>
        <end position="551"/>
    </location>
</feature>
<keyword evidence="6 10" id="KW-0560">Oxidoreductase</keyword>
<dbReference type="Pfam" id="PF00067">
    <property type="entry name" value="p450"/>
    <property type="match status" value="1"/>
</dbReference>
<evidence type="ECO:0000313" key="12">
    <source>
        <dbReference type="EMBL" id="KKY34245.1"/>
    </source>
</evidence>
<dbReference type="InterPro" id="IPR050121">
    <property type="entry name" value="Cytochrome_P450_monoxygenase"/>
</dbReference>
<dbReference type="AlphaFoldDB" id="A0A0G2I2G2"/>
<evidence type="ECO:0000256" key="8">
    <source>
        <dbReference type="ARBA" id="ARBA00023033"/>
    </source>
</evidence>
<keyword evidence="5" id="KW-0224">Dipeptidase</keyword>
<comment type="similarity">
    <text evidence="2 10">Belongs to the cytochrome P450 family.</text>
</comment>
<dbReference type="Pfam" id="PF01244">
    <property type="entry name" value="Peptidase_M19"/>
    <property type="match status" value="1"/>
</dbReference>
<dbReference type="GO" id="GO:0006508">
    <property type="term" value="P:proteolysis"/>
    <property type="evidence" value="ECO:0007669"/>
    <property type="project" value="InterPro"/>
</dbReference>
<gene>
    <name evidence="12" type="ORF">UCDDA912_g05804</name>
</gene>
<name>A0A0G2I2G2_9PEZI</name>
<dbReference type="GO" id="GO:0005506">
    <property type="term" value="F:iron ion binding"/>
    <property type="evidence" value="ECO:0007669"/>
    <property type="project" value="InterPro"/>
</dbReference>
<dbReference type="PROSITE" id="PS51365">
    <property type="entry name" value="RENAL_DIPEPTIDASE_2"/>
    <property type="match status" value="1"/>
</dbReference>
<reference evidence="12 13" key="2">
    <citation type="submission" date="2015-05" db="EMBL/GenBank/DDBJ databases">
        <authorList>
            <person name="Morales-Cruz A."/>
            <person name="Amrine K.C."/>
            <person name="Cantu D."/>
        </authorList>
    </citation>
    <scope>NUCLEOTIDE SEQUENCE [LARGE SCALE GENOMIC DNA]</scope>
    <source>
        <strain evidence="12">DA912</strain>
    </source>
</reference>
<comment type="caution">
    <text evidence="12">The sequence shown here is derived from an EMBL/GenBank/DDBJ whole genome shotgun (WGS) entry which is preliminary data.</text>
</comment>
<dbReference type="GO" id="GO:0016705">
    <property type="term" value="F:oxidoreductase activity, acting on paired donors, with incorporation or reduction of molecular oxygen"/>
    <property type="evidence" value="ECO:0007669"/>
    <property type="project" value="InterPro"/>
</dbReference>
<dbReference type="GO" id="GO:0070573">
    <property type="term" value="F:metallodipeptidase activity"/>
    <property type="evidence" value="ECO:0007669"/>
    <property type="project" value="InterPro"/>
</dbReference>
<dbReference type="PROSITE" id="PS00086">
    <property type="entry name" value="CYTOCHROME_P450"/>
    <property type="match status" value="1"/>
</dbReference>
<dbReference type="CDD" id="cd11058">
    <property type="entry name" value="CYP60B-like"/>
    <property type="match status" value="1"/>
</dbReference>
<organism evidence="12 13">
    <name type="scientific">Diaporthe ampelina</name>
    <dbReference type="NCBI Taxonomy" id="1214573"/>
    <lineage>
        <taxon>Eukaryota</taxon>
        <taxon>Fungi</taxon>
        <taxon>Dikarya</taxon>
        <taxon>Ascomycota</taxon>
        <taxon>Pezizomycotina</taxon>
        <taxon>Sordariomycetes</taxon>
        <taxon>Sordariomycetidae</taxon>
        <taxon>Diaporthales</taxon>
        <taxon>Diaporthaceae</taxon>
        <taxon>Diaporthe</taxon>
    </lineage>
</organism>
<dbReference type="InterPro" id="IPR036396">
    <property type="entry name" value="Cyt_P450_sf"/>
</dbReference>
<protein>
    <submittedName>
        <fullName evidence="12">Putative cytochrome p450</fullName>
    </submittedName>
</protein>
<dbReference type="Gene3D" id="3.20.20.140">
    <property type="entry name" value="Metal-dependent hydrolases"/>
    <property type="match status" value="2"/>
</dbReference>